<dbReference type="Pfam" id="PF17836">
    <property type="entry name" value="PglD_N"/>
    <property type="match status" value="1"/>
</dbReference>
<dbReference type="Proteomes" id="UP001250656">
    <property type="component" value="Unassembled WGS sequence"/>
</dbReference>
<evidence type="ECO:0000259" key="2">
    <source>
        <dbReference type="Pfam" id="PF17836"/>
    </source>
</evidence>
<dbReference type="InterPro" id="IPR020019">
    <property type="entry name" value="AcTrfase_PglD-like"/>
</dbReference>
<organism evidence="3 4">
    <name type="scientific">Pricia mediterranea</name>
    <dbReference type="NCBI Taxonomy" id="3076079"/>
    <lineage>
        <taxon>Bacteria</taxon>
        <taxon>Pseudomonadati</taxon>
        <taxon>Bacteroidota</taxon>
        <taxon>Flavobacteriia</taxon>
        <taxon>Flavobacteriales</taxon>
        <taxon>Flavobacteriaceae</taxon>
        <taxon>Pricia</taxon>
    </lineage>
</organism>
<dbReference type="NCBIfam" id="TIGR03570">
    <property type="entry name" value="NeuD_NnaD"/>
    <property type="match status" value="1"/>
</dbReference>
<dbReference type="InterPro" id="IPR041561">
    <property type="entry name" value="PglD_N"/>
</dbReference>
<dbReference type="SUPFAM" id="SSF51161">
    <property type="entry name" value="Trimeric LpxA-like enzymes"/>
    <property type="match status" value="1"/>
</dbReference>
<gene>
    <name evidence="3" type="ORF">RQM65_07040</name>
</gene>
<dbReference type="PANTHER" id="PTHR43300:SF7">
    <property type="entry name" value="UDP-N-ACETYLBACILLOSAMINE N-ACETYLTRANSFERASE"/>
    <property type="match status" value="1"/>
</dbReference>
<dbReference type="Gene3D" id="2.160.10.10">
    <property type="entry name" value="Hexapeptide repeat proteins"/>
    <property type="match status" value="1"/>
</dbReference>
<proteinExistence type="inferred from homology"/>
<dbReference type="InterPro" id="IPR011004">
    <property type="entry name" value="Trimer_LpxA-like_sf"/>
</dbReference>
<name>A0ABU3L3Z9_9FLAO</name>
<comment type="similarity">
    <text evidence="1">Belongs to the transferase hexapeptide repeat family.</text>
</comment>
<feature type="domain" description="PglD N-terminal" evidence="2">
    <location>
        <begin position="3"/>
        <end position="81"/>
    </location>
</feature>
<dbReference type="RefSeq" id="WP_314013718.1">
    <property type="nucleotide sequence ID" value="NZ_JAVTTP010000001.1"/>
</dbReference>
<comment type="caution">
    <text evidence="3">The sequence shown here is derived from an EMBL/GenBank/DDBJ whole genome shotgun (WGS) entry which is preliminary data.</text>
</comment>
<sequence length="243" mass="25705">MKNIVIIGASGHGSMVLDCIEKEGRYSVIGFLDSYRKKGDLQNGYEILGSEMDLPECIEKFNIAGVIPAIGNNWTRKLMMDAVEKMVPGLEVVSAIHPSAQIGKDVEIGRGTVIMAGGIINANSTIGKCCIVNTNSSLGHDGIMSDFSTISSGVCTGGNLYLGQFSALSLGTNVIENIRIGENCLVGAGSLVVKDVGDHSVAYGSPARFVRKRKVDDPYLSGDLKSTGSPVPTIKSLNPRKVI</sequence>
<reference evidence="3 4" key="1">
    <citation type="submission" date="2023-09" db="EMBL/GenBank/DDBJ databases">
        <title>Novel taxa isolated from Blanes Bay.</title>
        <authorList>
            <person name="Rey-Velasco X."/>
            <person name="Lucena T."/>
        </authorList>
    </citation>
    <scope>NUCLEOTIDE SEQUENCE [LARGE SCALE GENOMIC DNA]</scope>
    <source>
        <strain evidence="3 4">S334</strain>
    </source>
</reference>
<evidence type="ECO:0000313" key="3">
    <source>
        <dbReference type="EMBL" id="MDT7828412.1"/>
    </source>
</evidence>
<accession>A0ABU3L3Z9</accession>
<dbReference type="EMBL" id="JAVTTP010000001">
    <property type="protein sequence ID" value="MDT7828412.1"/>
    <property type="molecule type" value="Genomic_DNA"/>
</dbReference>
<dbReference type="InterPro" id="IPR050179">
    <property type="entry name" value="Trans_hexapeptide_repeat"/>
</dbReference>
<keyword evidence="4" id="KW-1185">Reference proteome</keyword>
<dbReference type="PANTHER" id="PTHR43300">
    <property type="entry name" value="ACETYLTRANSFERASE"/>
    <property type="match status" value="1"/>
</dbReference>
<dbReference type="Gene3D" id="3.40.50.20">
    <property type="match status" value="1"/>
</dbReference>
<evidence type="ECO:0000313" key="4">
    <source>
        <dbReference type="Proteomes" id="UP001250656"/>
    </source>
</evidence>
<dbReference type="CDD" id="cd03360">
    <property type="entry name" value="LbH_AT_putative"/>
    <property type="match status" value="1"/>
</dbReference>
<evidence type="ECO:0000256" key="1">
    <source>
        <dbReference type="ARBA" id="ARBA00007274"/>
    </source>
</evidence>
<protein>
    <submittedName>
        <fullName evidence="3">Acetyltransferase</fullName>
    </submittedName>
</protein>